<accession>A0A1I5M0Z6</accession>
<feature type="transmembrane region" description="Helical" evidence="9">
    <location>
        <begin position="138"/>
        <end position="163"/>
    </location>
</feature>
<dbReference type="GO" id="GO:0005524">
    <property type="term" value="F:ATP binding"/>
    <property type="evidence" value="ECO:0007669"/>
    <property type="project" value="UniProtKB-KW"/>
</dbReference>
<keyword evidence="9" id="KW-0812">Transmembrane</keyword>
<keyword evidence="12" id="KW-1185">Reference proteome</keyword>
<evidence type="ECO:0000256" key="5">
    <source>
        <dbReference type="ARBA" id="ARBA00022741"/>
    </source>
</evidence>
<protein>
    <recommendedName>
        <fullName evidence="2">histidine kinase</fullName>
        <ecNumber evidence="2">2.7.13.3</ecNumber>
    </recommendedName>
</protein>
<dbReference type="InterPro" id="IPR003661">
    <property type="entry name" value="HisK_dim/P_dom"/>
</dbReference>
<feature type="transmembrane region" description="Helical" evidence="9">
    <location>
        <begin position="251"/>
        <end position="268"/>
    </location>
</feature>
<feature type="transmembrane region" description="Helical" evidence="9">
    <location>
        <begin position="449"/>
        <end position="469"/>
    </location>
</feature>
<feature type="transmembrane region" description="Helical" evidence="9">
    <location>
        <begin position="564"/>
        <end position="585"/>
    </location>
</feature>
<feature type="domain" description="Histidine kinase" evidence="10">
    <location>
        <begin position="668"/>
        <end position="849"/>
    </location>
</feature>
<dbReference type="InterPro" id="IPR005467">
    <property type="entry name" value="His_kinase_dom"/>
</dbReference>
<evidence type="ECO:0000256" key="6">
    <source>
        <dbReference type="ARBA" id="ARBA00022777"/>
    </source>
</evidence>
<feature type="transmembrane region" description="Helical" evidence="9">
    <location>
        <begin position="378"/>
        <end position="399"/>
    </location>
</feature>
<dbReference type="AlphaFoldDB" id="A0A1I5M0Z6"/>
<dbReference type="InterPro" id="IPR003594">
    <property type="entry name" value="HATPase_dom"/>
</dbReference>
<feature type="transmembrane region" description="Helical" evidence="9">
    <location>
        <begin position="101"/>
        <end position="126"/>
    </location>
</feature>
<dbReference type="PROSITE" id="PS50109">
    <property type="entry name" value="HIS_KIN"/>
    <property type="match status" value="1"/>
</dbReference>
<feature type="transmembrane region" description="Helical" evidence="9">
    <location>
        <begin position="213"/>
        <end position="230"/>
    </location>
</feature>
<keyword evidence="5" id="KW-0547">Nucleotide-binding</keyword>
<evidence type="ECO:0000259" key="10">
    <source>
        <dbReference type="PROSITE" id="PS50109"/>
    </source>
</evidence>
<dbReference type="InterPro" id="IPR036097">
    <property type="entry name" value="HisK_dim/P_sf"/>
</dbReference>
<dbReference type="CDD" id="cd00082">
    <property type="entry name" value="HisKA"/>
    <property type="match status" value="1"/>
</dbReference>
<gene>
    <name evidence="11" type="ORF">SAMN05216234_104118</name>
</gene>
<dbReference type="SMART" id="SM00388">
    <property type="entry name" value="HisKA"/>
    <property type="match status" value="1"/>
</dbReference>
<dbReference type="FunFam" id="1.10.287.130:FF:000002">
    <property type="entry name" value="Two-component osmosensing histidine kinase"/>
    <property type="match status" value="1"/>
</dbReference>
<keyword evidence="9" id="KW-1133">Transmembrane helix</keyword>
<dbReference type="PANTHER" id="PTHR45339:SF1">
    <property type="entry name" value="HYBRID SIGNAL TRANSDUCTION HISTIDINE KINASE J"/>
    <property type="match status" value="1"/>
</dbReference>
<dbReference type="EMBL" id="FOXB01000004">
    <property type="protein sequence ID" value="SFP03120.1"/>
    <property type="molecule type" value="Genomic_DNA"/>
</dbReference>
<sequence length="849" mass="95752">MQNRIRNYNQLVADETIEDYSLRYAPKTFRKWSEFLIANTAIGSISFLALEAIGASIALHYGFTTAFWAILTASLIIFFTAIPISYYAAKYNIDIDLITRSAGFGYVGSTFTSLIYASFSFIFFALEAAIMAQALEVYFGIPLSFGYIISSLVIIPIVFYGITLINRLQFLTQPIWLIMMVVPYIAILYKEPNAISAFKSLTGNISGSNEFDFYYFGMAVGVSLSLIAQIGEQVDYLRFMPPLKKENRFKWWVSVLIAGPGWIILGFLKQIGGMFLASMVLLTGLSAYEAKTPIEMYNIGYQYIFDNPEHALVAATIFVIISQIKINVTNAYAGSLAWSNFFSRVTHSHPGRVVWMLFNIGIALLLMELGVFDVLEKVLGLYSNVAIAWIGAIFADLVINKPLGLAPKVVEFKRAYLYNVNPVGVGSMGIASLISIFAFMGYFGSLAQSYSAIIAMFIAILLSPIIAILTKGEYYIARENIHLNSKKVYETCKTCNHEYEIEDMAYCPLHNSNICSLCCSLDSLCHDICKKDRERSMRDKIAKFVSTIFRNTISKDTSFKVFNFFLLSSGFFLLIWITGWMSYSIQIDLIPYDQRGLFRESIENYSMIIGILMSIVAWWILLIQDSKDRAENELESRNTSLENEVLIRTEAERKAEEATKAKSNFLANMSHEIRTPMNGILGMSHLVLQTDLDDKQKNYIQKIDNSAKSLLGIINDILDFSKIEAGKLSIEKIEFDLFKMIENVINLIEYKAHEKNIELIISYDKSLGKKYYGDSLRVSQVLTNLLSNAVKFTDDGEVGIYITKIYKNLLRFEVVDTGIGLTYEQQSKLFKSFSQADGSTTRKYGGTGL</sequence>
<keyword evidence="6 11" id="KW-0418">Kinase</keyword>
<evidence type="ECO:0000256" key="1">
    <source>
        <dbReference type="ARBA" id="ARBA00000085"/>
    </source>
</evidence>
<dbReference type="EC" id="2.7.13.3" evidence="2"/>
<dbReference type="RefSeq" id="WP_092910896.1">
    <property type="nucleotide sequence ID" value="NZ_FOXB01000004.1"/>
</dbReference>
<feature type="transmembrane region" description="Helical" evidence="9">
    <location>
        <begin position="605"/>
        <end position="623"/>
    </location>
</feature>
<dbReference type="SMART" id="SM00387">
    <property type="entry name" value="HATPase_c"/>
    <property type="match status" value="1"/>
</dbReference>
<feature type="transmembrane region" description="Helical" evidence="9">
    <location>
        <begin position="67"/>
        <end position="89"/>
    </location>
</feature>
<evidence type="ECO:0000313" key="11">
    <source>
        <dbReference type="EMBL" id="SFP03120.1"/>
    </source>
</evidence>
<keyword evidence="9" id="KW-0472">Membrane</keyword>
<feature type="transmembrane region" description="Helical" evidence="9">
    <location>
        <begin position="36"/>
        <end position="61"/>
    </location>
</feature>
<dbReference type="Gene3D" id="3.30.565.10">
    <property type="entry name" value="Histidine kinase-like ATPase, C-terminal domain"/>
    <property type="match status" value="1"/>
</dbReference>
<dbReference type="STRING" id="223786.SAMN05216234_104118"/>
<feature type="transmembrane region" description="Helical" evidence="9">
    <location>
        <begin position="170"/>
        <end position="189"/>
    </location>
</feature>
<evidence type="ECO:0000256" key="3">
    <source>
        <dbReference type="ARBA" id="ARBA00022553"/>
    </source>
</evidence>
<dbReference type="SUPFAM" id="SSF55874">
    <property type="entry name" value="ATPase domain of HSP90 chaperone/DNA topoisomerase II/histidine kinase"/>
    <property type="match status" value="1"/>
</dbReference>
<keyword evidence="4" id="KW-0808">Transferase</keyword>
<keyword evidence="3" id="KW-0597">Phosphoprotein</keyword>
<dbReference type="Gene3D" id="1.10.287.130">
    <property type="match status" value="1"/>
</dbReference>
<dbReference type="PANTHER" id="PTHR45339">
    <property type="entry name" value="HYBRID SIGNAL TRANSDUCTION HISTIDINE KINASE J"/>
    <property type="match status" value="1"/>
</dbReference>
<keyword evidence="8" id="KW-0902">Two-component regulatory system</keyword>
<dbReference type="Proteomes" id="UP000199227">
    <property type="component" value="Unassembled WGS sequence"/>
</dbReference>
<dbReference type="GO" id="GO:0000155">
    <property type="term" value="F:phosphorelay sensor kinase activity"/>
    <property type="evidence" value="ECO:0007669"/>
    <property type="project" value="InterPro"/>
</dbReference>
<comment type="catalytic activity">
    <reaction evidence="1">
        <text>ATP + protein L-histidine = ADP + protein N-phospho-L-histidine.</text>
        <dbReference type="EC" id="2.7.13.3"/>
    </reaction>
</comment>
<keyword evidence="7" id="KW-0067">ATP-binding</keyword>
<evidence type="ECO:0000313" key="12">
    <source>
        <dbReference type="Proteomes" id="UP000199227"/>
    </source>
</evidence>
<dbReference type="Gene3D" id="1.10.4160.10">
    <property type="entry name" value="Hydantoin permease"/>
    <property type="match status" value="1"/>
</dbReference>
<evidence type="ECO:0000256" key="2">
    <source>
        <dbReference type="ARBA" id="ARBA00012438"/>
    </source>
</evidence>
<dbReference type="OrthoDB" id="9813151at2"/>
<organism evidence="11 12">
    <name type="scientific">Hydrogenimonas thermophila</name>
    <dbReference type="NCBI Taxonomy" id="223786"/>
    <lineage>
        <taxon>Bacteria</taxon>
        <taxon>Pseudomonadati</taxon>
        <taxon>Campylobacterota</taxon>
        <taxon>Epsilonproteobacteria</taxon>
        <taxon>Campylobacterales</taxon>
        <taxon>Hydrogenimonadaceae</taxon>
        <taxon>Hydrogenimonas</taxon>
    </lineage>
</organism>
<evidence type="ECO:0000256" key="9">
    <source>
        <dbReference type="SAM" id="Phobius"/>
    </source>
</evidence>
<evidence type="ECO:0000256" key="7">
    <source>
        <dbReference type="ARBA" id="ARBA00022840"/>
    </source>
</evidence>
<dbReference type="Pfam" id="PF02518">
    <property type="entry name" value="HATPase_c"/>
    <property type="match status" value="1"/>
</dbReference>
<feature type="transmembrane region" description="Helical" evidence="9">
    <location>
        <begin position="353"/>
        <end position="372"/>
    </location>
</feature>
<dbReference type="InterPro" id="IPR036890">
    <property type="entry name" value="HATPase_C_sf"/>
</dbReference>
<dbReference type="Pfam" id="PF00512">
    <property type="entry name" value="HisKA"/>
    <property type="match status" value="1"/>
</dbReference>
<dbReference type="SUPFAM" id="SSF47384">
    <property type="entry name" value="Homodimeric domain of signal transducing histidine kinase"/>
    <property type="match status" value="1"/>
</dbReference>
<name>A0A1I5M0Z6_9BACT</name>
<evidence type="ECO:0000256" key="8">
    <source>
        <dbReference type="ARBA" id="ARBA00023012"/>
    </source>
</evidence>
<reference evidence="11 12" key="1">
    <citation type="submission" date="2016-10" db="EMBL/GenBank/DDBJ databases">
        <authorList>
            <person name="de Groot N.N."/>
        </authorList>
    </citation>
    <scope>NUCLEOTIDE SEQUENCE [LARGE SCALE GENOMIC DNA]</scope>
    <source>
        <strain evidence="11 12">EP1-55-1</strain>
    </source>
</reference>
<evidence type="ECO:0000256" key="4">
    <source>
        <dbReference type="ARBA" id="ARBA00022679"/>
    </source>
</evidence>
<proteinExistence type="predicted"/>
<feature type="transmembrane region" description="Helical" evidence="9">
    <location>
        <begin position="420"/>
        <end position="443"/>
    </location>
</feature>